<evidence type="ECO:0000256" key="1">
    <source>
        <dbReference type="ARBA" id="ARBA00001974"/>
    </source>
</evidence>
<proteinExistence type="predicted"/>
<dbReference type="Pfam" id="PF21274">
    <property type="entry name" value="Rng_hyd_C"/>
    <property type="match status" value="1"/>
</dbReference>
<dbReference type="Pfam" id="PF01494">
    <property type="entry name" value="FAD_binding_3"/>
    <property type="match status" value="1"/>
</dbReference>
<accession>A0A917M071</accession>
<dbReference type="GO" id="GO:0071949">
    <property type="term" value="F:FAD binding"/>
    <property type="evidence" value="ECO:0007669"/>
    <property type="project" value="InterPro"/>
</dbReference>
<comment type="cofactor">
    <cofactor evidence="1">
        <name>FAD</name>
        <dbReference type="ChEBI" id="CHEBI:57692"/>
    </cofactor>
</comment>
<dbReference type="InterPro" id="IPR050641">
    <property type="entry name" value="RIFMO-like"/>
</dbReference>
<feature type="domain" description="FAD-binding" evidence="4">
    <location>
        <begin position="40"/>
        <end position="370"/>
    </location>
</feature>
<dbReference type="GO" id="GO:0016709">
    <property type="term" value="F:oxidoreductase activity, acting on paired donors, with incorporation or reduction of molecular oxygen, NAD(P)H as one donor, and incorporation of one atom of oxygen"/>
    <property type="evidence" value="ECO:0007669"/>
    <property type="project" value="UniProtKB-ARBA"/>
</dbReference>
<keyword evidence="6" id="KW-1185">Reference proteome</keyword>
<sequence length="521" mass="55733">MVGLSHIPPQFRGVLGEATQSGTRSAVRASGVKGEGVVFEVIISGGGPSGMMLAGELRLHGVEVLVLEKDPQPSALVRSLGLHPRSLEILDQRGLLERFLARGQQYPGGARFAGIDKDWPAGLDTAHGYVLGIPQPVTDRLLAERAAELGAQIRYGAELVGLAQDADGVTVELADGARLRGRWLVGCDGGRSRVRRLAGIGFPGEPATTEWLLGEVEVTTPPQELAAVVAEVRRTHRGFGIGPAGNGLHRAVVPAATVAEDRTVAPTLEELRVQLRACAGTDFGAHSPAWLSRFTDATRLAERYRTGRVLIAGDAAHVHPPLGGQGLNLGIQDAFNLGWKLAAQVNGWAPEGLLESYHTERHPVAAEVLTTTRAQSELISPTPGPQAVRRLLRELMDIEEVNRVLVEKITAIGIRYDVGEGHELLGRRLRDLCLGRGRLYELMHQGRGLLLDRTGVLSVAGWADRVDHVVDTSAELEEMGVPAVLLRPDGHVVWAGDDQAGLCDHVPRWFGAPATVPALVA</sequence>
<dbReference type="Gene3D" id="3.30.70.2450">
    <property type="match status" value="1"/>
</dbReference>
<reference evidence="5" key="1">
    <citation type="journal article" date="2014" name="Int. J. Syst. Evol. Microbiol.">
        <title>Complete genome sequence of Corynebacterium casei LMG S-19264T (=DSM 44701T), isolated from a smear-ripened cheese.</title>
        <authorList>
            <consortium name="US DOE Joint Genome Institute (JGI-PGF)"/>
            <person name="Walter F."/>
            <person name="Albersmeier A."/>
            <person name="Kalinowski J."/>
            <person name="Ruckert C."/>
        </authorList>
    </citation>
    <scope>NUCLEOTIDE SEQUENCE</scope>
    <source>
        <strain evidence="5">CGMCC 1.12187</strain>
    </source>
</reference>
<dbReference type="InterPro" id="IPR036188">
    <property type="entry name" value="FAD/NAD-bd_sf"/>
</dbReference>
<dbReference type="PRINTS" id="PR00420">
    <property type="entry name" value="RNGMNOXGNASE"/>
</dbReference>
<keyword evidence="3" id="KW-0274">FAD</keyword>
<gene>
    <name evidence="5" type="ORF">GCM10011374_38940</name>
</gene>
<evidence type="ECO:0000313" key="6">
    <source>
        <dbReference type="Proteomes" id="UP000638848"/>
    </source>
</evidence>
<dbReference type="AlphaFoldDB" id="A0A917M071"/>
<protein>
    <submittedName>
        <fullName evidence="5">FAD-dependent oxidoreductase</fullName>
    </submittedName>
</protein>
<evidence type="ECO:0000256" key="3">
    <source>
        <dbReference type="ARBA" id="ARBA00022827"/>
    </source>
</evidence>
<dbReference type="PANTHER" id="PTHR43004:SF19">
    <property type="entry name" value="BINDING MONOOXYGENASE, PUTATIVE (JCVI)-RELATED"/>
    <property type="match status" value="1"/>
</dbReference>
<comment type="caution">
    <text evidence="5">The sequence shown here is derived from an EMBL/GenBank/DDBJ whole genome shotgun (WGS) entry which is preliminary data.</text>
</comment>
<dbReference type="Proteomes" id="UP000638848">
    <property type="component" value="Unassembled WGS sequence"/>
</dbReference>
<keyword evidence="2" id="KW-0285">Flavoprotein</keyword>
<dbReference type="Gene3D" id="3.50.50.60">
    <property type="entry name" value="FAD/NAD(P)-binding domain"/>
    <property type="match status" value="1"/>
</dbReference>
<dbReference type="NCBIfam" id="NF033145">
    <property type="entry name" value="rif_monoox"/>
    <property type="match status" value="1"/>
</dbReference>
<evidence type="ECO:0000313" key="5">
    <source>
        <dbReference type="EMBL" id="GGG70576.1"/>
    </source>
</evidence>
<dbReference type="SUPFAM" id="SSF51905">
    <property type="entry name" value="FAD/NAD(P)-binding domain"/>
    <property type="match status" value="1"/>
</dbReference>
<evidence type="ECO:0000256" key="2">
    <source>
        <dbReference type="ARBA" id="ARBA00022630"/>
    </source>
</evidence>
<dbReference type="Gene3D" id="3.40.30.120">
    <property type="match status" value="1"/>
</dbReference>
<evidence type="ECO:0000259" key="4">
    <source>
        <dbReference type="Pfam" id="PF01494"/>
    </source>
</evidence>
<reference evidence="5" key="2">
    <citation type="submission" date="2020-09" db="EMBL/GenBank/DDBJ databases">
        <authorList>
            <person name="Sun Q."/>
            <person name="Zhou Y."/>
        </authorList>
    </citation>
    <scope>NUCLEOTIDE SEQUENCE</scope>
    <source>
        <strain evidence="5">CGMCC 1.12187</strain>
    </source>
</reference>
<dbReference type="PANTHER" id="PTHR43004">
    <property type="entry name" value="TRK SYSTEM POTASSIUM UPTAKE PROTEIN"/>
    <property type="match status" value="1"/>
</dbReference>
<name>A0A917M071_9MICC</name>
<dbReference type="InterPro" id="IPR002938">
    <property type="entry name" value="FAD-bd"/>
</dbReference>
<organism evidence="5 6">
    <name type="scientific">Kocuria dechangensis</name>
    <dbReference type="NCBI Taxonomy" id="1176249"/>
    <lineage>
        <taxon>Bacteria</taxon>
        <taxon>Bacillati</taxon>
        <taxon>Actinomycetota</taxon>
        <taxon>Actinomycetes</taxon>
        <taxon>Micrococcales</taxon>
        <taxon>Micrococcaceae</taxon>
        <taxon>Kocuria</taxon>
    </lineage>
</organism>
<dbReference type="EMBL" id="BMEQ01000039">
    <property type="protein sequence ID" value="GGG70576.1"/>
    <property type="molecule type" value="Genomic_DNA"/>
</dbReference>